<gene>
    <name evidence="1" type="ORF">ETSY2_02585</name>
</gene>
<accession>W4MGT9</accession>
<organism evidence="1 2">
    <name type="scientific">Candidatus Entotheonella gemina</name>
    <dbReference type="NCBI Taxonomy" id="1429439"/>
    <lineage>
        <taxon>Bacteria</taxon>
        <taxon>Pseudomonadati</taxon>
        <taxon>Nitrospinota/Tectimicrobiota group</taxon>
        <taxon>Candidatus Tectimicrobiota</taxon>
        <taxon>Candidatus Entotheonellia</taxon>
        <taxon>Candidatus Entotheonellales</taxon>
        <taxon>Candidatus Entotheonellaceae</taxon>
        <taxon>Candidatus Entotheonella</taxon>
    </lineage>
</organism>
<dbReference type="PATRIC" id="fig|1429439.4.peg.443"/>
<dbReference type="Proteomes" id="UP000019140">
    <property type="component" value="Unassembled WGS sequence"/>
</dbReference>
<proteinExistence type="predicted"/>
<reference evidence="1 2" key="1">
    <citation type="journal article" date="2014" name="Nature">
        <title>An environmental bacterial taxon with a large and distinct metabolic repertoire.</title>
        <authorList>
            <person name="Wilson M.C."/>
            <person name="Mori T."/>
            <person name="Ruckert C."/>
            <person name="Uria A.R."/>
            <person name="Helf M.J."/>
            <person name="Takada K."/>
            <person name="Gernert C."/>
            <person name="Steffens U.A."/>
            <person name="Heycke N."/>
            <person name="Schmitt S."/>
            <person name="Rinke C."/>
            <person name="Helfrich E.J."/>
            <person name="Brachmann A.O."/>
            <person name="Gurgui C."/>
            <person name="Wakimoto T."/>
            <person name="Kracht M."/>
            <person name="Crusemann M."/>
            <person name="Hentschel U."/>
            <person name="Abe I."/>
            <person name="Matsunaga S."/>
            <person name="Kalinowski J."/>
            <person name="Takeyama H."/>
            <person name="Piel J."/>
        </authorList>
    </citation>
    <scope>NUCLEOTIDE SEQUENCE [LARGE SCALE GENOMIC DNA]</scope>
    <source>
        <strain evidence="2">TSY2</strain>
    </source>
</reference>
<comment type="caution">
    <text evidence="1">The sequence shown here is derived from an EMBL/GenBank/DDBJ whole genome shotgun (WGS) entry which is preliminary data.</text>
</comment>
<evidence type="ECO:0000313" key="1">
    <source>
        <dbReference type="EMBL" id="ETX08912.1"/>
    </source>
</evidence>
<dbReference type="EMBL" id="AZHX01000107">
    <property type="protein sequence ID" value="ETX08912.1"/>
    <property type="molecule type" value="Genomic_DNA"/>
</dbReference>
<evidence type="ECO:0000313" key="2">
    <source>
        <dbReference type="Proteomes" id="UP000019140"/>
    </source>
</evidence>
<dbReference type="AlphaFoldDB" id="W4MGT9"/>
<protein>
    <submittedName>
        <fullName evidence="1">Uncharacterized protein</fullName>
    </submittedName>
</protein>
<name>W4MGT9_9BACT</name>
<sequence length="121" mass="14117">MYYVDAIRVGFTTRIYSGGRTEKLNIPKHLPWLDPASQQAKDVERFRWFSRDYLAVDSRDRNLIVDMRYSMIPNEIDALWGIRLNPSASAAAHVGYQTNREPSPERLQKLKRMLYGEPLTD</sequence>
<keyword evidence="2" id="KW-1185">Reference proteome</keyword>
<dbReference type="HOGENOM" id="CLU_165329_0_0_7"/>